<keyword evidence="2" id="KW-1185">Reference proteome</keyword>
<gene>
    <name evidence="1" type="ORF">F1735_22685</name>
</gene>
<reference evidence="1 2" key="1">
    <citation type="submission" date="2019-10" db="EMBL/GenBank/DDBJ databases">
        <title>Taxonomy of Antarctic Massilia spp.: description of Massilia rubra sp. nov., Massilia aquatica sp. nov., Massilia mucilaginosa sp. nov., Massilia frigida sp. nov. isolated from streams, lakes and regoliths.</title>
        <authorList>
            <person name="Holochova P."/>
            <person name="Sedlacek I."/>
            <person name="Kralova S."/>
            <person name="Maslanova I."/>
            <person name="Busse H.-J."/>
            <person name="Stankova E."/>
            <person name="Vrbovska V."/>
            <person name="Kovarovic V."/>
            <person name="Bartak M."/>
            <person name="Svec P."/>
            <person name="Pantucek R."/>
        </authorList>
    </citation>
    <scope>NUCLEOTIDE SEQUENCE [LARGE SCALE GENOMIC DNA]</scope>
    <source>
        <strain evidence="1 2">CCM 8694</strain>
    </source>
</reference>
<dbReference type="RefSeq" id="WP_167239052.1">
    <property type="nucleotide sequence ID" value="NZ_WHJF01000071.1"/>
</dbReference>
<dbReference type="Proteomes" id="UP000610594">
    <property type="component" value="Unassembled WGS sequence"/>
</dbReference>
<evidence type="ECO:0000313" key="1">
    <source>
        <dbReference type="EMBL" id="NHZ65067.1"/>
    </source>
</evidence>
<evidence type="ECO:0008006" key="3">
    <source>
        <dbReference type="Google" id="ProtNLM"/>
    </source>
</evidence>
<sequence length="307" mass="35024">MFTIYEVPPDAAEFPEQMGTKFKFWYNDPLRGRTLFKEGRPGTGENWAEKLASELAQLMGIPHASYELARWRDRFGVLSPSFVPSSAELIHGNELVGGRTTAVHDEERLRFYKQRSHTVSRVFAYLKNREDQLHPPRTYVPVDGIKKATDVFVGYLLFDAWICNQDRHDENWGVVRTKGGLYLAPSYDHGSSLARTETDARRTTMLTTKDKGASLEAFLGRARSALYPNVASGVRTRSYLTFELVELMWESQPNACGVWTRALEDISGKNIRELIEQMPEGHMTPVAREFTAELLILNRHRLLGLKK</sequence>
<comment type="caution">
    <text evidence="1">The sequence shown here is derived from an EMBL/GenBank/DDBJ whole genome shotgun (WGS) entry which is preliminary data.</text>
</comment>
<proteinExistence type="predicted"/>
<accession>A0ABX0MSL3</accession>
<organism evidence="1 2">
    <name type="scientific">Massilia genomosp. 1</name>
    <dbReference type="NCBI Taxonomy" id="2609280"/>
    <lineage>
        <taxon>Bacteria</taxon>
        <taxon>Pseudomonadati</taxon>
        <taxon>Pseudomonadota</taxon>
        <taxon>Betaproteobacteria</taxon>
        <taxon>Burkholderiales</taxon>
        <taxon>Oxalobacteraceae</taxon>
        <taxon>Telluria group</taxon>
        <taxon>Massilia</taxon>
    </lineage>
</organism>
<protein>
    <recommendedName>
        <fullName evidence="3">HipA-like C-terminal domain-containing protein</fullName>
    </recommendedName>
</protein>
<dbReference type="Gene3D" id="1.10.1070.20">
    <property type="match status" value="1"/>
</dbReference>
<name>A0ABX0MSL3_9BURK</name>
<dbReference type="EMBL" id="WHJF01000071">
    <property type="protein sequence ID" value="NHZ65067.1"/>
    <property type="molecule type" value="Genomic_DNA"/>
</dbReference>
<evidence type="ECO:0000313" key="2">
    <source>
        <dbReference type="Proteomes" id="UP000610594"/>
    </source>
</evidence>